<name>A0A395M2S7_9BACT</name>
<feature type="region of interest" description="Disordered" evidence="1">
    <location>
        <begin position="338"/>
        <end position="409"/>
    </location>
</feature>
<dbReference type="AlphaFoldDB" id="A0A395M2S7"/>
<feature type="compositionally biased region" description="Polar residues" evidence="1">
    <location>
        <begin position="376"/>
        <end position="393"/>
    </location>
</feature>
<evidence type="ECO:0000256" key="1">
    <source>
        <dbReference type="SAM" id="MobiDB-lite"/>
    </source>
</evidence>
<feature type="compositionally biased region" description="Basic and acidic residues" evidence="1">
    <location>
        <begin position="341"/>
        <end position="360"/>
    </location>
</feature>
<comment type="caution">
    <text evidence="2">The sequence shown here is derived from an EMBL/GenBank/DDBJ whole genome shotgun (WGS) entry which is preliminary data.</text>
</comment>
<evidence type="ECO:0000313" key="2">
    <source>
        <dbReference type="EMBL" id="RFM25119.1"/>
    </source>
</evidence>
<dbReference type="Proteomes" id="UP000266389">
    <property type="component" value="Unassembled WGS sequence"/>
</dbReference>
<evidence type="ECO:0000313" key="3">
    <source>
        <dbReference type="Proteomes" id="UP000266389"/>
    </source>
</evidence>
<organism evidence="2 3">
    <name type="scientific">Candidatus Thermochlorobacter aerophilus</name>
    <dbReference type="NCBI Taxonomy" id="1868324"/>
    <lineage>
        <taxon>Bacteria</taxon>
        <taxon>Pseudomonadati</taxon>
        <taxon>Chlorobiota</taxon>
        <taxon>Chlorobiia</taxon>
        <taxon>Chlorobiales</taxon>
        <taxon>Candidatus Thermochlorobacteriaceae</taxon>
        <taxon>Candidatus Thermochlorobacter</taxon>
    </lineage>
</organism>
<reference evidence="2 3" key="1">
    <citation type="journal article" date="2011" name="ISME J.">
        <title>Community ecology of hot spring cyanobacterial mats: predominant populations and their functional potential.</title>
        <authorList>
            <person name="Klatt C.G."/>
            <person name="Wood J.M."/>
            <person name="Rusch D.B."/>
            <person name="Bateson M.M."/>
            <person name="Hamamura N."/>
            <person name="Heidelberg J.F."/>
            <person name="Grossman A.R."/>
            <person name="Bhaya D."/>
            <person name="Cohan F.M."/>
            <person name="Kuhl M."/>
            <person name="Bryant D.A."/>
            <person name="Ward D.M."/>
        </authorList>
    </citation>
    <scope>NUCLEOTIDE SEQUENCE [LARGE SCALE GENOMIC DNA]</scope>
    <source>
        <strain evidence="2">OS</strain>
    </source>
</reference>
<sequence>MNEVSLYAARHTDAAHIKEFFTKKLLRTAEEPIAFFDGIFYEAKNERVGGFSFHDYLIFSNKSIYLWARGISKDYLDRFNLGAVSIAARDKDQDFATLNLTIEREGKDPIYLIFDFVPLSEVKKLMLLHVTLESAIENALGKHYLGEIPDHLAAQLLEHAKSVVDMRPFPIVEPEPDAGLPPFSATTSNFTHIYGDSLLERLKQMRANQHAGTSGNKWAGSESYGYSAEFLRNQPRYPFSNSGLGHLDFVSLRRAEAIVRDMLNAIPEEYRVQAKKDLQEMPERFSNAVLAVNELLQNIAKSKETQNFVIQVVETAVKNDGILGALFKGLQTIVSTTATTKKTEPEKASAPSENEHREDSSFEDEPDAGVQEKSGLFSTVNLGNESNPSNETVQTRRKRIRIKTTLPNS</sequence>
<protein>
    <submittedName>
        <fullName evidence="2">Uncharacterized protein</fullName>
    </submittedName>
</protein>
<accession>A0A395M2S7</accession>
<gene>
    <name evidence="2" type="ORF">D0433_02800</name>
</gene>
<dbReference type="EMBL" id="PHFL01000010">
    <property type="protein sequence ID" value="RFM25119.1"/>
    <property type="molecule type" value="Genomic_DNA"/>
</dbReference>
<proteinExistence type="predicted"/>